<feature type="region of interest" description="Disordered" evidence="1">
    <location>
        <begin position="196"/>
        <end position="221"/>
    </location>
</feature>
<evidence type="ECO:0000313" key="2">
    <source>
        <dbReference type="EMBL" id="KAA6408435.1"/>
    </source>
</evidence>
<evidence type="ECO:0000313" key="3">
    <source>
        <dbReference type="Proteomes" id="UP000324767"/>
    </source>
</evidence>
<dbReference type="Proteomes" id="UP000324767">
    <property type="component" value="Unassembled WGS sequence"/>
</dbReference>
<dbReference type="AlphaFoldDB" id="A0A5M8PGK1"/>
<name>A0A5M8PGK1_9LECA</name>
<feature type="compositionally biased region" description="Low complexity" evidence="1">
    <location>
        <begin position="203"/>
        <end position="216"/>
    </location>
</feature>
<gene>
    <name evidence="2" type="ORF">FRX48_07517</name>
</gene>
<reference evidence="2 3" key="1">
    <citation type="submission" date="2019-09" db="EMBL/GenBank/DDBJ databases">
        <title>The hologenome of the rock-dwelling lichen Lasallia pustulata.</title>
        <authorList>
            <person name="Greshake Tzovaras B."/>
            <person name="Segers F."/>
            <person name="Bicker A."/>
            <person name="Dal Grande F."/>
            <person name="Otte J."/>
            <person name="Hankeln T."/>
            <person name="Schmitt I."/>
            <person name="Ebersberger I."/>
        </authorList>
    </citation>
    <scope>NUCLEOTIDE SEQUENCE [LARGE SCALE GENOMIC DNA]</scope>
    <source>
        <strain evidence="2">A1-1</strain>
    </source>
</reference>
<dbReference type="EMBL" id="VXIT01000013">
    <property type="protein sequence ID" value="KAA6408435.1"/>
    <property type="molecule type" value="Genomic_DNA"/>
</dbReference>
<accession>A0A5M8PGK1</accession>
<evidence type="ECO:0000256" key="1">
    <source>
        <dbReference type="SAM" id="MobiDB-lite"/>
    </source>
</evidence>
<feature type="region of interest" description="Disordered" evidence="1">
    <location>
        <begin position="241"/>
        <end position="269"/>
    </location>
</feature>
<protein>
    <submittedName>
        <fullName evidence="2">Uncharacterized protein</fullName>
    </submittedName>
</protein>
<sequence length="438" mass="43091">MPQTILNTTNATSAAILSILHFHLSPSFYRSSRPPTSFDLSQPAVFACQYQDHGTRLLRLPFRSSPSQTPTSRAHSTVMPSLQNLSFVSILLVLLISIVSAKPSHHREKEHAHVGDVDQLLQLLDQIEPPALHAALHDFSPKKFKQATSIVSLAKRLGSAGNSSSIGQYLPPSTITSPSTTTAVPAVASPVSAVTKTGSSNVAPAPVGPATATTETSVPAGSRTTTVAVSTSVLVASTLHSSSTPAAGGASPASLAATSGSTKASSSGGSVAASTVLTLVTSTNAAGVTMVSTVGGGAATFGSIVTITDARGLTLVSTIGGGVVTIQPSGSQAASASSAAAASASSSAAAASQSSSAAPQSSYTSVVILATTLPGGGQATITSTVVAAATPSGTVGAKTGSSTTATPGLQSGGAVESRRVGWELAGLVGGAVGVAMVL</sequence>
<feature type="region of interest" description="Disordered" evidence="1">
    <location>
        <begin position="393"/>
        <end position="412"/>
    </location>
</feature>
<proteinExistence type="predicted"/>
<dbReference type="OrthoDB" id="5427732at2759"/>
<organism evidence="2 3">
    <name type="scientific">Lasallia pustulata</name>
    <dbReference type="NCBI Taxonomy" id="136370"/>
    <lineage>
        <taxon>Eukaryota</taxon>
        <taxon>Fungi</taxon>
        <taxon>Dikarya</taxon>
        <taxon>Ascomycota</taxon>
        <taxon>Pezizomycotina</taxon>
        <taxon>Lecanoromycetes</taxon>
        <taxon>OSLEUM clade</taxon>
        <taxon>Umbilicariomycetidae</taxon>
        <taxon>Umbilicariales</taxon>
        <taxon>Umbilicariaceae</taxon>
        <taxon>Lasallia</taxon>
    </lineage>
</organism>
<feature type="compositionally biased region" description="Polar residues" evidence="1">
    <location>
        <begin position="399"/>
        <end position="409"/>
    </location>
</feature>
<comment type="caution">
    <text evidence="2">The sequence shown here is derived from an EMBL/GenBank/DDBJ whole genome shotgun (WGS) entry which is preliminary data.</text>
</comment>